<protein>
    <submittedName>
        <fullName evidence="3">Negative regulator of sigma E activity</fullName>
    </submittedName>
</protein>
<evidence type="ECO:0000259" key="2">
    <source>
        <dbReference type="Pfam" id="PF03872"/>
    </source>
</evidence>
<dbReference type="AlphaFoldDB" id="A0A2S9GWX2"/>
<dbReference type="GO" id="GO:0016989">
    <property type="term" value="F:sigma factor antagonist activity"/>
    <property type="evidence" value="ECO:0007669"/>
    <property type="project" value="InterPro"/>
</dbReference>
<reference evidence="3 4" key="1">
    <citation type="submission" date="2018-02" db="EMBL/GenBank/DDBJ databases">
        <title>Solimicrobium silvestre gen. nov., sp. nov., isolated from alpine forest soil.</title>
        <authorList>
            <person name="Margesin R."/>
            <person name="Albuquerque L."/>
            <person name="Zhang D.-C."/>
            <person name="Froufe H.J.C."/>
            <person name="Severino R."/>
            <person name="Roxo I."/>
            <person name="Egas C."/>
            <person name="Da Costa M.S."/>
        </authorList>
    </citation>
    <scope>NUCLEOTIDE SEQUENCE [LARGE SCALE GENOMIC DNA]</scope>
    <source>
        <strain evidence="3 4">S20-91</strain>
    </source>
</reference>
<feature type="transmembrane region" description="Helical" evidence="1">
    <location>
        <begin position="101"/>
        <end position="120"/>
    </location>
</feature>
<proteinExistence type="predicted"/>
<keyword evidence="1" id="KW-1133">Transmembrane helix</keyword>
<accession>A0A2S9GWX2</accession>
<evidence type="ECO:0000256" key="1">
    <source>
        <dbReference type="SAM" id="Phobius"/>
    </source>
</evidence>
<dbReference type="SUPFAM" id="SSF89069">
    <property type="entry name" value="N-terminal, cytoplasmic domain of anti-sigmaE factor RseA"/>
    <property type="match status" value="1"/>
</dbReference>
<keyword evidence="4" id="KW-1185">Reference proteome</keyword>
<comment type="caution">
    <text evidence="3">The sequence shown here is derived from an EMBL/GenBank/DDBJ whole genome shotgun (WGS) entry which is preliminary data.</text>
</comment>
<dbReference type="PANTHER" id="PTHR38104:SF1">
    <property type="entry name" value="ANTI-SIGMA-E FACTOR RSEA"/>
    <property type="match status" value="1"/>
</dbReference>
<feature type="domain" description="Anti sigma-E protein RseA N-terminal" evidence="2">
    <location>
        <begin position="12"/>
        <end position="88"/>
    </location>
</feature>
<dbReference type="OrthoDB" id="8561243at2"/>
<dbReference type="RefSeq" id="WP_105532877.1">
    <property type="nucleotide sequence ID" value="NZ_PUGF01000015.1"/>
</dbReference>
<dbReference type="EMBL" id="PUGF01000015">
    <property type="protein sequence ID" value="PRC92219.1"/>
    <property type="molecule type" value="Genomic_DNA"/>
</dbReference>
<keyword evidence="1" id="KW-0812">Transmembrane</keyword>
<sequence>MNTNMQNEQNRQSQISALVDGEQADHELSAILATLRTQEHKDDWDIYHKIGDILNSEELSVSISDGFSARMAASLAAEPIYLGLKPLTPKTKTFSQVSTKVAYAMAAMFAFALILVPRFAGQEGAETSAPYYAGQFAAVNSSSMNGAEAKKELAALSASHTTSYESKSHMLRDPQIDSYLAAHQRYSNSTYSAVEYETSPTNQEAGK</sequence>
<keyword evidence="1" id="KW-0472">Membrane</keyword>
<dbReference type="Gene3D" id="1.10.10.880">
    <property type="entry name" value="Anti sigma-E protein RseA, N-terminal domain"/>
    <property type="match status" value="1"/>
</dbReference>
<dbReference type="PANTHER" id="PTHR38104">
    <property type="match status" value="1"/>
</dbReference>
<name>A0A2S9GWX2_9BURK</name>
<dbReference type="Proteomes" id="UP000237839">
    <property type="component" value="Unassembled WGS sequence"/>
</dbReference>
<dbReference type="Pfam" id="PF03872">
    <property type="entry name" value="RseA_N"/>
    <property type="match status" value="1"/>
</dbReference>
<gene>
    <name evidence="3" type="ORF">S2091_3135</name>
</gene>
<evidence type="ECO:0000313" key="4">
    <source>
        <dbReference type="Proteomes" id="UP000237839"/>
    </source>
</evidence>
<dbReference type="InterPro" id="IPR005572">
    <property type="entry name" value="Anti-sigma_E_RseA_N"/>
</dbReference>
<dbReference type="CDD" id="cd16328">
    <property type="entry name" value="RseA_N"/>
    <property type="match status" value="1"/>
</dbReference>
<dbReference type="InterPro" id="IPR036147">
    <property type="entry name" value="Anti-sigma_E_RseA_N_sf"/>
</dbReference>
<evidence type="ECO:0000313" key="3">
    <source>
        <dbReference type="EMBL" id="PRC92219.1"/>
    </source>
</evidence>
<dbReference type="InterPro" id="IPR052383">
    <property type="entry name" value="Anti-sigma-E_RseA-like"/>
</dbReference>
<organism evidence="3 4">
    <name type="scientific">Solimicrobium silvestre</name>
    <dbReference type="NCBI Taxonomy" id="2099400"/>
    <lineage>
        <taxon>Bacteria</taxon>
        <taxon>Pseudomonadati</taxon>
        <taxon>Pseudomonadota</taxon>
        <taxon>Betaproteobacteria</taxon>
        <taxon>Burkholderiales</taxon>
        <taxon>Oxalobacteraceae</taxon>
        <taxon>Solimicrobium</taxon>
    </lineage>
</organism>